<organism evidence="2 3">
    <name type="scientific">Perkinsus olseni</name>
    <name type="common">Perkinsus atlanticus</name>
    <dbReference type="NCBI Taxonomy" id="32597"/>
    <lineage>
        <taxon>Eukaryota</taxon>
        <taxon>Sar</taxon>
        <taxon>Alveolata</taxon>
        <taxon>Perkinsozoa</taxon>
        <taxon>Perkinsea</taxon>
        <taxon>Perkinsida</taxon>
        <taxon>Perkinsidae</taxon>
        <taxon>Perkinsus</taxon>
    </lineage>
</organism>
<accession>A0A7J6U438</accession>
<feature type="compositionally biased region" description="Low complexity" evidence="1">
    <location>
        <begin position="297"/>
        <end position="331"/>
    </location>
</feature>
<dbReference type="CDD" id="cd00303">
    <property type="entry name" value="retropepsin_like"/>
    <property type="match status" value="1"/>
</dbReference>
<comment type="caution">
    <text evidence="2">The sequence shown here is derived from an EMBL/GenBank/DDBJ whole genome shotgun (WGS) entry which is preliminary data.</text>
</comment>
<reference evidence="2 3" key="1">
    <citation type="submission" date="2020-04" db="EMBL/GenBank/DDBJ databases">
        <title>Perkinsus olseni comparative genomics.</title>
        <authorList>
            <person name="Bogema D.R."/>
        </authorList>
    </citation>
    <scope>NUCLEOTIDE SEQUENCE [LARGE SCALE GENOMIC DNA]</scope>
    <source>
        <strain evidence="2 3">ATCC PRA-207</strain>
    </source>
</reference>
<dbReference type="Proteomes" id="UP000553632">
    <property type="component" value="Unassembled WGS sequence"/>
</dbReference>
<proteinExistence type="predicted"/>
<name>A0A7J6U438_PEROL</name>
<keyword evidence="3" id="KW-1185">Reference proteome</keyword>
<evidence type="ECO:0000313" key="2">
    <source>
        <dbReference type="EMBL" id="KAF4751597.1"/>
    </source>
</evidence>
<protein>
    <submittedName>
        <fullName evidence="2">Uncharacterized protein</fullName>
    </submittedName>
</protein>
<evidence type="ECO:0000256" key="1">
    <source>
        <dbReference type="SAM" id="MobiDB-lite"/>
    </source>
</evidence>
<evidence type="ECO:0000313" key="3">
    <source>
        <dbReference type="Proteomes" id="UP000553632"/>
    </source>
</evidence>
<gene>
    <name evidence="2" type="ORF">FOZ63_027689</name>
</gene>
<dbReference type="Gene3D" id="2.40.70.10">
    <property type="entry name" value="Acid Proteases"/>
    <property type="match status" value="1"/>
</dbReference>
<sequence length="654" mass="71925">MVGLTSFCVYGSLPGLSFRGPNDKLLQLSPSAFCKAWNLARPKHWTEGCWRKVVNVLDTSRLTSPLKLVVLAYVLPDEQASALQEICFNHLPTLTLWTGIDVPEEGDTEAEKKMCKGVQIWLSGCHDVLKEVYERLEQDFAEADSSLLLKHWVDLEPNGYVWSRFCSEERLRAAQVLHIDLGSSDGWSLRRDKLISCLDSFPFFRDSAIKSQYFPDLMETTDLNQFDQILEDMAKVYSPLTLDELLGTAGSAAHGTVPSKDTKNGRDTTRKHGQKNNAFSSEVGKARVTFPDKDSQSKTSGSSSSPSTQRSPPASSSTSGTLGGNKSSGSKPGKRAEYCFDFFETGSCKYGANCSAPASDSSVSGYHDLICANINVVEGKLRPNASSPSIKVRVCCDSGSQLNLITSGFVEHHGLLTRSIRPTSFSGIGGEVHKFTRTAEVLVTLGNGFYVVKCGVVPKLPSQSDLLLNHETAKQLSTVPPEGAVDWDKLDEVIEGTLSAEWTRVPSAEGFLMRLRKLDDKEARDHPDQKYCCEMAVDSSCAPGVAFTDDKTASPSVYDYGYDIYRKLPEVQRQQYDQAVSQFCEDGHWEEVDEITSSTSSTVEGDVYEKTSSFKTRPVIDAVQLNKKFTNTGSYSASYGGCLQPETMVRVILL</sequence>
<feature type="region of interest" description="Disordered" evidence="1">
    <location>
        <begin position="251"/>
        <end position="333"/>
    </location>
</feature>
<feature type="compositionally biased region" description="Basic and acidic residues" evidence="1">
    <location>
        <begin position="260"/>
        <end position="270"/>
    </location>
</feature>
<dbReference type="EMBL" id="JABANO010006561">
    <property type="protein sequence ID" value="KAF4751597.1"/>
    <property type="molecule type" value="Genomic_DNA"/>
</dbReference>
<dbReference type="InterPro" id="IPR021109">
    <property type="entry name" value="Peptidase_aspartic_dom_sf"/>
</dbReference>
<dbReference type="AlphaFoldDB" id="A0A7J6U438"/>